<dbReference type="EMBL" id="VSSQ01012433">
    <property type="protein sequence ID" value="MPM49225.1"/>
    <property type="molecule type" value="Genomic_DNA"/>
</dbReference>
<organism evidence="1">
    <name type="scientific">bioreactor metagenome</name>
    <dbReference type="NCBI Taxonomy" id="1076179"/>
    <lineage>
        <taxon>unclassified sequences</taxon>
        <taxon>metagenomes</taxon>
        <taxon>ecological metagenomes</taxon>
    </lineage>
</organism>
<sequence length="516" mass="57004">MFARSQPGDRLRNPVRRLGAALHHAQIGTAPVVLLSPAHLDLFAEFPDPAAFDAALGRRLSNPILQSRVEIGVLHIGQIVGVAVLRGQHVLAPLHRVMTQQGKRPAQVFIVRIVVAPITDARQQFVARFVGDQIQLHIQKIFVIHRRIGVDAVVRSLGEIAEDQRQIPGRLRIGAVERQRNVDQRPFQLGLGGLPVGQRRIVDFQQHHAAAFGGVDHGRDRLAVDAAAFGIADNPGMDRIVAGSLQIVQQNGQIFQRLALMIGHEQFIDGQTGVERILQLLRGQNMIAQFIAVVAHEFADQCAHVPVDHPARIPERRAFRIRQTASGKHGAGRENITAMVLHIIGRVARDAGIGAQRIAEKHRHIAHDQDAFRRLSGQLQGIFARRQPAEHFGAPGIGIDLQRIGRAIEFQLQALQNRRIGMAKRKIDPAFAEIHKLRGGIARREFPVEHFADHGVEFLSLKLKDRGRIHDPVTVFAGAKHLVRLGRGQNFQLQIAFTHRLSAQVHPGAVGSVEGK</sequence>
<name>A0A645A7R5_9ZZZZ</name>
<protein>
    <submittedName>
        <fullName evidence="1">Uncharacterized protein</fullName>
    </submittedName>
</protein>
<reference evidence="1" key="1">
    <citation type="submission" date="2019-08" db="EMBL/GenBank/DDBJ databases">
        <authorList>
            <person name="Kucharzyk K."/>
            <person name="Murdoch R.W."/>
            <person name="Higgins S."/>
            <person name="Loffler F."/>
        </authorList>
    </citation>
    <scope>NUCLEOTIDE SEQUENCE</scope>
</reference>
<comment type="caution">
    <text evidence="1">The sequence shown here is derived from an EMBL/GenBank/DDBJ whole genome shotgun (WGS) entry which is preliminary data.</text>
</comment>
<gene>
    <name evidence="1" type="ORF">SDC9_95953</name>
</gene>
<proteinExistence type="predicted"/>
<dbReference type="AlphaFoldDB" id="A0A645A7R5"/>
<accession>A0A645A7R5</accession>
<evidence type="ECO:0000313" key="1">
    <source>
        <dbReference type="EMBL" id="MPM49225.1"/>
    </source>
</evidence>